<keyword evidence="1" id="KW-0472">Membrane</keyword>
<evidence type="ECO:0000313" key="3">
    <source>
        <dbReference type="EMBL" id="AFR35038.1"/>
    </source>
</evidence>
<dbReference type="InterPro" id="IPR050879">
    <property type="entry name" value="Acyltransferase_3"/>
</dbReference>
<sequence>MKKEYLKSLDTFRAIAALVVVWSHIEFVKPSFDIEKINFTLFPNAHYSVTLFFVLSGFLITYLLTKEKEKYQTIFFKKFYIRRILRIWPLYYLVLILSYVLISSNVSYRTILLCSTFFSNIPPALKSGWEGSPQVWSIGVEEQFYLFWPLFIYFIPNRRMNYYIVSFIILYTFLPFIIQYLLDNIGGELAVKEKLYSFSMKFFHLTKFNCMAFGGLLGYNLALDKKWLKVFYSNRYIVWGVTLCVFSIWFLDITFWRLTEEVYALLFGVMIIGCVRNQYVMVDTKMSSFLGKISYGIYMYHWIILILIMRYTSIYKEQKFYDLFLYSSVFSITIVVSWLSFNTLEKYFLNIKTKYES</sequence>
<dbReference type="PATRIC" id="fig|1228997.3.peg.430"/>
<feature type="transmembrane region" description="Helical" evidence="1">
    <location>
        <begin position="262"/>
        <end position="281"/>
    </location>
</feature>
<evidence type="ECO:0000313" key="4">
    <source>
        <dbReference type="Proteomes" id="UP000006276"/>
    </source>
</evidence>
<keyword evidence="1" id="KW-1133">Transmembrane helix</keyword>
<dbReference type="PANTHER" id="PTHR23028">
    <property type="entry name" value="ACETYLTRANSFERASE"/>
    <property type="match status" value="1"/>
</dbReference>
<feature type="transmembrane region" description="Helical" evidence="1">
    <location>
        <begin position="236"/>
        <end position="256"/>
    </location>
</feature>
<feature type="transmembrane region" description="Helical" evidence="1">
    <location>
        <begin position="202"/>
        <end position="224"/>
    </location>
</feature>
<dbReference type="AlphaFoldDB" id="J9R3N8"/>
<dbReference type="EMBL" id="CP003787">
    <property type="protein sequence ID" value="AFR35038.1"/>
    <property type="molecule type" value="Genomic_DNA"/>
</dbReference>
<dbReference type="GO" id="GO:0016020">
    <property type="term" value="C:membrane"/>
    <property type="evidence" value="ECO:0007669"/>
    <property type="project" value="TreeGrafter"/>
</dbReference>
<dbReference type="Proteomes" id="UP000006276">
    <property type="component" value="Chromosome"/>
</dbReference>
<dbReference type="Pfam" id="PF01757">
    <property type="entry name" value="Acyl_transf_3"/>
    <property type="match status" value="1"/>
</dbReference>
<reference evidence="3 4" key="1">
    <citation type="submission" date="2012-09" db="EMBL/GenBank/DDBJ databases">
        <title>Riemerella anatipestifer vaccine strains.</title>
        <authorList>
            <person name="Chun C.A."/>
            <person name="Shu W.M."/>
            <person name="Kang Z.D."/>
            <person name="Jia W.X."/>
        </authorList>
    </citation>
    <scope>NUCLEOTIDE SEQUENCE [LARGE SCALE GENOMIC DNA]</scope>
    <source>
        <strain evidence="3 4">RA-CH-1</strain>
    </source>
</reference>
<keyword evidence="1" id="KW-0812">Transmembrane</keyword>
<feature type="transmembrane region" description="Helical" evidence="1">
    <location>
        <begin position="293"/>
        <end position="311"/>
    </location>
</feature>
<feature type="transmembrane region" description="Helical" evidence="1">
    <location>
        <begin position="135"/>
        <end position="155"/>
    </location>
</feature>
<dbReference type="PANTHER" id="PTHR23028:SF53">
    <property type="entry name" value="ACYL_TRANSF_3 DOMAIN-CONTAINING PROTEIN"/>
    <property type="match status" value="1"/>
</dbReference>
<feature type="transmembrane region" description="Helical" evidence="1">
    <location>
        <begin position="162"/>
        <end position="182"/>
    </location>
</feature>
<proteinExistence type="predicted"/>
<accession>J9R3N8</accession>
<keyword evidence="4" id="KW-1185">Reference proteome</keyword>
<name>J9R3N8_RIEAN</name>
<feature type="domain" description="Acyltransferase 3" evidence="2">
    <location>
        <begin position="7"/>
        <end position="339"/>
    </location>
</feature>
<dbReference type="KEGG" id="rag:B739_0434"/>
<dbReference type="HOGENOM" id="CLU_005679_1_2_10"/>
<feature type="transmembrane region" description="Helical" evidence="1">
    <location>
        <begin position="44"/>
        <end position="64"/>
    </location>
</feature>
<feature type="transmembrane region" description="Helical" evidence="1">
    <location>
        <begin position="323"/>
        <end position="344"/>
    </location>
</feature>
<gene>
    <name evidence="3" type="ORF">B739_0434</name>
</gene>
<evidence type="ECO:0000256" key="1">
    <source>
        <dbReference type="SAM" id="Phobius"/>
    </source>
</evidence>
<dbReference type="InterPro" id="IPR002656">
    <property type="entry name" value="Acyl_transf_3_dom"/>
</dbReference>
<organism evidence="3 4">
    <name type="scientific">Riemerella anatipestifer RA-CH-1</name>
    <dbReference type="NCBI Taxonomy" id="1228997"/>
    <lineage>
        <taxon>Bacteria</taxon>
        <taxon>Pseudomonadati</taxon>
        <taxon>Bacteroidota</taxon>
        <taxon>Flavobacteriia</taxon>
        <taxon>Flavobacteriales</taxon>
        <taxon>Weeksellaceae</taxon>
        <taxon>Riemerella</taxon>
    </lineage>
</organism>
<protein>
    <recommendedName>
        <fullName evidence="2">Acyltransferase 3 domain-containing protein</fullName>
    </recommendedName>
</protein>
<evidence type="ECO:0000259" key="2">
    <source>
        <dbReference type="Pfam" id="PF01757"/>
    </source>
</evidence>
<dbReference type="GO" id="GO:0009103">
    <property type="term" value="P:lipopolysaccharide biosynthetic process"/>
    <property type="evidence" value="ECO:0007669"/>
    <property type="project" value="TreeGrafter"/>
</dbReference>
<dbReference type="GO" id="GO:0016747">
    <property type="term" value="F:acyltransferase activity, transferring groups other than amino-acyl groups"/>
    <property type="evidence" value="ECO:0007669"/>
    <property type="project" value="InterPro"/>
</dbReference>
<dbReference type="RefSeq" id="WP_014937487.1">
    <property type="nucleotide sequence ID" value="NC_018609.1"/>
</dbReference>
<feature type="transmembrane region" description="Helical" evidence="1">
    <location>
        <begin position="84"/>
        <end position="102"/>
    </location>
</feature>